<organism evidence="1 2">
    <name type="scientific">Dubosiella muris</name>
    <dbReference type="NCBI Taxonomy" id="3038133"/>
    <lineage>
        <taxon>Bacteria</taxon>
        <taxon>Bacillati</taxon>
        <taxon>Bacillota</taxon>
        <taxon>Erysipelotrichia</taxon>
        <taxon>Erysipelotrichales</taxon>
        <taxon>Erysipelotrichaceae</taxon>
        <taxon>Dubosiella</taxon>
    </lineage>
</organism>
<evidence type="ECO:0000313" key="2">
    <source>
        <dbReference type="Proteomes" id="UP000308836"/>
    </source>
</evidence>
<reference evidence="1" key="1">
    <citation type="submission" date="2019-04" db="EMBL/GenBank/DDBJ databases">
        <title>Microbes associate with the intestines of laboratory mice.</title>
        <authorList>
            <person name="Navarre W."/>
            <person name="Wong E."/>
            <person name="Huang K."/>
            <person name="Tropini C."/>
            <person name="Ng K."/>
            <person name="Yu B."/>
        </authorList>
    </citation>
    <scope>NUCLEOTIDE SEQUENCE</scope>
    <source>
        <strain evidence="1">NM09_H32</strain>
    </source>
</reference>
<accession>A0AC61R4F1</accession>
<keyword evidence="1" id="KW-0378">Hydrolase</keyword>
<keyword evidence="2" id="KW-1185">Reference proteome</keyword>
<name>A0AC61R4F1_9FIRM</name>
<sequence>MDIDFVKKSFYDGFSLNRKRGIKVKKDFKVFVADIDGTLAAKGEMLMPHTKTALEKLHEQGVLIGVATGRPLDSRVLAKPGEWELSFDFDFAIGMNGGDLWEKGSDEIEHFYLLERTVVKEILEMLSEFDINAIVYEKGYDQIACLRMDPFMVESQARNRSNVEVGDIERLSRYDTGKIEVHCSGKEKERILAKIAKHQSGKWAIMQTFAIEDAFTIEFLDPRINKGMGLEKFAQRNQIPLEEIIAFGDMENDIPLLEKAGWGVCLANGSSQTKEKADAVTDYTVDEDGLGRYLEAHIL</sequence>
<dbReference type="Proteomes" id="UP000308836">
    <property type="component" value="Unassembled WGS sequence"/>
</dbReference>
<evidence type="ECO:0000313" key="1">
    <source>
        <dbReference type="EMBL" id="TGY64822.1"/>
    </source>
</evidence>
<gene>
    <name evidence="1" type="ORF">E5336_11595</name>
</gene>
<proteinExistence type="predicted"/>
<protein>
    <submittedName>
        <fullName evidence="1">Cof-type HAD-IIB family hydrolase</fullName>
    </submittedName>
</protein>
<comment type="caution">
    <text evidence="1">The sequence shown here is derived from an EMBL/GenBank/DDBJ whole genome shotgun (WGS) entry which is preliminary data.</text>
</comment>
<dbReference type="EMBL" id="SRYG01000033">
    <property type="protein sequence ID" value="TGY64822.1"/>
    <property type="molecule type" value="Genomic_DNA"/>
</dbReference>